<evidence type="ECO:0000313" key="7">
    <source>
        <dbReference type="Proteomes" id="UP001652625"/>
    </source>
</evidence>
<accession>A0ABM4BTV8</accession>
<dbReference type="Pfam" id="PF00431">
    <property type="entry name" value="CUB"/>
    <property type="match status" value="3"/>
</dbReference>
<dbReference type="CDD" id="cd00112">
    <property type="entry name" value="LDLa"/>
    <property type="match status" value="1"/>
</dbReference>
<proteinExistence type="predicted"/>
<feature type="region of interest" description="Disordered" evidence="3">
    <location>
        <begin position="653"/>
        <end position="675"/>
    </location>
</feature>
<dbReference type="PANTHER" id="PTHR24251">
    <property type="entry name" value="OVOCHYMASE-RELATED"/>
    <property type="match status" value="1"/>
</dbReference>
<keyword evidence="4" id="KW-1133">Transmembrane helix</keyword>
<dbReference type="SUPFAM" id="SSF57424">
    <property type="entry name" value="LDL receptor-like module"/>
    <property type="match status" value="1"/>
</dbReference>
<keyword evidence="1" id="KW-0677">Repeat</keyword>
<feature type="region of interest" description="Disordered" evidence="3">
    <location>
        <begin position="735"/>
        <end position="766"/>
    </location>
</feature>
<feature type="transmembrane region" description="Helical" evidence="4">
    <location>
        <begin position="457"/>
        <end position="478"/>
    </location>
</feature>
<dbReference type="InterPro" id="IPR036055">
    <property type="entry name" value="LDL_receptor-like_sf"/>
</dbReference>
<evidence type="ECO:0000256" key="4">
    <source>
        <dbReference type="SAM" id="Phobius"/>
    </source>
</evidence>
<evidence type="ECO:0000256" key="3">
    <source>
        <dbReference type="SAM" id="MobiDB-lite"/>
    </source>
</evidence>
<dbReference type="InterPro" id="IPR002172">
    <property type="entry name" value="LDrepeatLR_classA_rpt"/>
</dbReference>
<name>A0ABM4BTV8_HYDVU</name>
<protein>
    <submittedName>
        <fullName evidence="8">Uncharacterized protein LOC100203247</fullName>
    </submittedName>
</protein>
<feature type="domain" description="CUB" evidence="6">
    <location>
        <begin position="154"/>
        <end position="262"/>
    </location>
</feature>
<dbReference type="RefSeq" id="XP_065652586.1">
    <property type="nucleotide sequence ID" value="XM_065796514.1"/>
</dbReference>
<keyword evidence="4" id="KW-0812">Transmembrane</keyword>
<feature type="domain" description="CUB" evidence="6">
    <location>
        <begin position="46"/>
        <end position="152"/>
    </location>
</feature>
<feature type="chain" id="PRO_5046489923" evidence="5">
    <location>
        <begin position="28"/>
        <end position="766"/>
    </location>
</feature>
<keyword evidence="2" id="KW-1015">Disulfide bond</keyword>
<evidence type="ECO:0000256" key="5">
    <source>
        <dbReference type="SAM" id="SignalP"/>
    </source>
</evidence>
<keyword evidence="7" id="KW-1185">Reference proteome</keyword>
<evidence type="ECO:0000256" key="1">
    <source>
        <dbReference type="ARBA" id="ARBA00022737"/>
    </source>
</evidence>
<dbReference type="CDD" id="cd00041">
    <property type="entry name" value="CUB"/>
    <property type="match status" value="2"/>
</dbReference>
<evidence type="ECO:0000259" key="6">
    <source>
        <dbReference type="SMART" id="SM00042"/>
    </source>
</evidence>
<keyword evidence="4" id="KW-0472">Membrane</keyword>
<gene>
    <name evidence="8" type="primary">LOC100203247</name>
</gene>
<dbReference type="SMART" id="SM00042">
    <property type="entry name" value="CUB"/>
    <property type="match status" value="2"/>
</dbReference>
<dbReference type="Gene3D" id="2.60.120.290">
    <property type="entry name" value="Spermadhesin, CUB domain"/>
    <property type="match status" value="3"/>
</dbReference>
<sequence>MNNVDKNLEIITMYFLFVLISQSVAYGQHSANLINDIITVPKVSSCNNRYTNQTFGIITSPNYPYGYHVNTKCTWVIDMPKEDRVVLTIKKFNIGPKDKLNIIDANDSTLYNLTNDPGDIIFSNSNKVTVELVSSEENFYGNRTFYSIFEREGCGGVLTNKNGYISVPSYVYMSPTPHECSWTILAPQNKVLSLQFLQFDLPPGSCLYSNIYIREGSDEAGYILGDFCEENPPMNQLRTATNILRILYRTRPNELAARTELLPSIKMFYVQEDACGGLLDGYSGSFTLPLRWLEDVYSCNWTITVPHGKHMTLKFKAWKSYESSNGDYDELRFILPQRNVVYWKSLGKNSPPENMLVPSNSLVVSLISHRTNSAETKLRLNCLFQAIAPVEEQCVDIAGRKIFICDEWKYIDCSLRCDGVFDCHNKKDEKYCLENILDEPIAMQHANEVKHLGRSSLYIGIFTITCLIVLIAFISITADRFCRKIFLRKVENPKESKHSNISPNPPPYKQEDYQIKNSVISSSVQTLSNFTQTSETDEHCQGENLNYLRSYKKKYRNETYPSRSKSSTSCNRRQYSDLSKRSTFSLNLIPNLRYPQNIDFDNQSMQKRPSCQSAIPAWEFCNQDNSRYLCASPQQSCLYPDLQNNMLTLNRTQSEVQKDKSNSTTELQSEKENTKTLEKPSCQVWNYESDFEECSSTSISSKHASVEQLLSSDNEMRDNLQNALLLEMLHADSAETSNDAQSYNADSMNTTKEVQSSFSATLSSEL</sequence>
<dbReference type="SUPFAM" id="SSF49854">
    <property type="entry name" value="Spermadhesin, CUB domain"/>
    <property type="match status" value="3"/>
</dbReference>
<evidence type="ECO:0000256" key="2">
    <source>
        <dbReference type="ARBA" id="ARBA00023157"/>
    </source>
</evidence>
<reference evidence="8" key="1">
    <citation type="submission" date="2025-08" db="UniProtKB">
        <authorList>
            <consortium name="RefSeq"/>
        </authorList>
    </citation>
    <scope>IDENTIFICATION</scope>
</reference>
<organism evidence="7 8">
    <name type="scientific">Hydra vulgaris</name>
    <name type="common">Hydra</name>
    <name type="synonym">Hydra attenuata</name>
    <dbReference type="NCBI Taxonomy" id="6087"/>
    <lineage>
        <taxon>Eukaryota</taxon>
        <taxon>Metazoa</taxon>
        <taxon>Cnidaria</taxon>
        <taxon>Hydrozoa</taxon>
        <taxon>Hydroidolina</taxon>
        <taxon>Anthoathecata</taxon>
        <taxon>Aplanulata</taxon>
        <taxon>Hydridae</taxon>
        <taxon>Hydra</taxon>
    </lineage>
</organism>
<dbReference type="Proteomes" id="UP001652625">
    <property type="component" value="Chromosome 04"/>
</dbReference>
<feature type="signal peptide" evidence="5">
    <location>
        <begin position="1"/>
        <end position="27"/>
    </location>
</feature>
<evidence type="ECO:0000313" key="8">
    <source>
        <dbReference type="RefSeq" id="XP_065652586.1"/>
    </source>
</evidence>
<dbReference type="GeneID" id="100203247"/>
<dbReference type="InterPro" id="IPR035914">
    <property type="entry name" value="Sperma_CUB_dom_sf"/>
</dbReference>
<keyword evidence="5" id="KW-0732">Signal</keyword>
<dbReference type="InterPro" id="IPR000859">
    <property type="entry name" value="CUB_dom"/>
</dbReference>